<keyword evidence="14" id="KW-0732">Signal</keyword>
<comment type="function">
    <text evidence="11">Glucanases play a role in cell expansion during growth, in cell-cell fusion during mating, and in spore release during sporulation. This enzyme may be involved in beta-glucan degradation. Active on laminarin and lichenan.</text>
</comment>
<dbReference type="EC" id="3.2.1.39" evidence="3"/>
<dbReference type="Gene3D" id="3.20.20.80">
    <property type="entry name" value="Glycosidases"/>
    <property type="match status" value="1"/>
</dbReference>
<accession>A0A067D4L1</accession>
<name>A0A067D4L1_SAPPC</name>
<gene>
    <name evidence="15" type="ORF">SPRG_01240</name>
</gene>
<evidence type="ECO:0000256" key="8">
    <source>
        <dbReference type="ARBA" id="ARBA00023277"/>
    </source>
</evidence>
<dbReference type="GeneID" id="24123841"/>
<protein>
    <recommendedName>
        <fullName evidence="3">glucan endo-1,3-beta-D-glucosidase</fullName>
        <ecNumber evidence="3">3.2.1.39</ecNumber>
    </recommendedName>
    <alternativeName>
        <fullName evidence="13">Endo-1,3-beta-glucanase btgC</fullName>
    </alternativeName>
    <alternativeName>
        <fullName evidence="12">Laminarinase btgC</fullName>
    </alternativeName>
</protein>
<dbReference type="GO" id="GO:0005886">
    <property type="term" value="C:plasma membrane"/>
    <property type="evidence" value="ECO:0007669"/>
    <property type="project" value="UniProtKB-SubCell"/>
</dbReference>
<feature type="signal peptide" evidence="14">
    <location>
        <begin position="1"/>
        <end position="38"/>
    </location>
</feature>
<dbReference type="OMA" id="YQMARSH"/>
<dbReference type="RefSeq" id="XP_012194855.1">
    <property type="nucleotide sequence ID" value="XM_012339465.1"/>
</dbReference>
<proteinExistence type="predicted"/>
<evidence type="ECO:0000256" key="3">
    <source>
        <dbReference type="ARBA" id="ARBA00012780"/>
    </source>
</evidence>
<comment type="catalytic activity">
    <reaction evidence="1">
        <text>Hydrolysis of (1-&gt;3)-beta-D-glucosidic linkages in (1-&gt;3)-beta-D-glucans.</text>
        <dbReference type="EC" id="3.2.1.39"/>
    </reaction>
</comment>
<evidence type="ECO:0000256" key="14">
    <source>
        <dbReference type="SAM" id="SignalP"/>
    </source>
</evidence>
<keyword evidence="4" id="KW-1003">Cell membrane</keyword>
<keyword evidence="9" id="KW-0961">Cell wall biogenesis/degradation</keyword>
<dbReference type="STRING" id="695850.A0A067D4L1"/>
<evidence type="ECO:0000256" key="2">
    <source>
        <dbReference type="ARBA" id="ARBA00004236"/>
    </source>
</evidence>
<keyword evidence="5" id="KW-0378">Hydrolase</keyword>
<dbReference type="AlphaFoldDB" id="A0A067D4L1"/>
<dbReference type="PANTHER" id="PTHR16631:SF17">
    <property type="entry name" value="GLUCAN ENDO-1,3-BETA-GLUCOSIDASE BTGC"/>
    <property type="match status" value="1"/>
</dbReference>
<dbReference type="KEGG" id="spar:SPRG_01240"/>
<reference evidence="15 16" key="1">
    <citation type="journal article" date="2013" name="PLoS Genet.">
        <title>Distinctive expansion of potential virulence genes in the genome of the oomycete fish pathogen Saprolegnia parasitica.</title>
        <authorList>
            <person name="Jiang R.H."/>
            <person name="de Bruijn I."/>
            <person name="Haas B.J."/>
            <person name="Belmonte R."/>
            <person name="Lobach L."/>
            <person name="Christie J."/>
            <person name="van den Ackerveken G."/>
            <person name="Bottin A."/>
            <person name="Bulone V."/>
            <person name="Diaz-Moreno S.M."/>
            <person name="Dumas B."/>
            <person name="Fan L."/>
            <person name="Gaulin E."/>
            <person name="Govers F."/>
            <person name="Grenville-Briggs L.J."/>
            <person name="Horner N.R."/>
            <person name="Levin J.Z."/>
            <person name="Mammella M."/>
            <person name="Meijer H.J."/>
            <person name="Morris P."/>
            <person name="Nusbaum C."/>
            <person name="Oome S."/>
            <person name="Phillips A.J."/>
            <person name="van Rooyen D."/>
            <person name="Rzeszutek E."/>
            <person name="Saraiva M."/>
            <person name="Secombes C.J."/>
            <person name="Seidl M.F."/>
            <person name="Snel B."/>
            <person name="Stassen J.H."/>
            <person name="Sykes S."/>
            <person name="Tripathy S."/>
            <person name="van den Berg H."/>
            <person name="Vega-Arreguin J.C."/>
            <person name="Wawra S."/>
            <person name="Young S.K."/>
            <person name="Zeng Q."/>
            <person name="Dieguez-Uribeondo J."/>
            <person name="Russ C."/>
            <person name="Tyler B.M."/>
            <person name="van West P."/>
        </authorList>
    </citation>
    <scope>NUCLEOTIDE SEQUENCE [LARGE SCALE GENOMIC DNA]</scope>
    <source>
        <strain evidence="15 16">CBS 223.65</strain>
    </source>
</reference>
<feature type="chain" id="PRO_5001638343" description="glucan endo-1,3-beta-D-glucosidase" evidence="14">
    <location>
        <begin position="39"/>
        <end position="417"/>
    </location>
</feature>
<organism evidence="15 16">
    <name type="scientific">Saprolegnia parasitica (strain CBS 223.65)</name>
    <dbReference type="NCBI Taxonomy" id="695850"/>
    <lineage>
        <taxon>Eukaryota</taxon>
        <taxon>Sar</taxon>
        <taxon>Stramenopiles</taxon>
        <taxon>Oomycota</taxon>
        <taxon>Saprolegniomycetes</taxon>
        <taxon>Saprolegniales</taxon>
        <taxon>Saprolegniaceae</taxon>
        <taxon>Saprolegnia</taxon>
    </lineage>
</organism>
<dbReference type="SUPFAM" id="SSF51445">
    <property type="entry name" value="(Trans)glycosidases"/>
    <property type="match status" value="1"/>
</dbReference>
<dbReference type="GO" id="GO:0071555">
    <property type="term" value="P:cell wall organization"/>
    <property type="evidence" value="ECO:0007669"/>
    <property type="project" value="UniProtKB-KW"/>
</dbReference>
<evidence type="ECO:0000256" key="9">
    <source>
        <dbReference type="ARBA" id="ARBA00023316"/>
    </source>
</evidence>
<dbReference type="GO" id="GO:0000272">
    <property type="term" value="P:polysaccharide catabolic process"/>
    <property type="evidence" value="ECO:0007669"/>
    <property type="project" value="UniProtKB-KW"/>
</dbReference>
<evidence type="ECO:0000256" key="13">
    <source>
        <dbReference type="ARBA" id="ARBA00043078"/>
    </source>
</evidence>
<dbReference type="InterPro" id="IPR050732">
    <property type="entry name" value="Beta-glucan_modifiers"/>
</dbReference>
<dbReference type="VEuPathDB" id="FungiDB:SPRG_01240"/>
<dbReference type="EMBL" id="KK583191">
    <property type="protein sequence ID" value="KDO33962.1"/>
    <property type="molecule type" value="Genomic_DNA"/>
</dbReference>
<keyword evidence="8" id="KW-0119">Carbohydrate metabolism</keyword>
<keyword evidence="10" id="KW-0624">Polysaccharide degradation</keyword>
<comment type="subcellular location">
    <subcellularLocation>
        <location evidence="2">Cell membrane</location>
    </subcellularLocation>
</comment>
<dbReference type="GO" id="GO:0042973">
    <property type="term" value="F:glucan endo-1,3-beta-D-glucosidase activity"/>
    <property type="evidence" value="ECO:0007669"/>
    <property type="project" value="UniProtKB-EC"/>
</dbReference>
<evidence type="ECO:0000256" key="1">
    <source>
        <dbReference type="ARBA" id="ARBA00000382"/>
    </source>
</evidence>
<keyword evidence="16" id="KW-1185">Reference proteome</keyword>
<evidence type="ECO:0000256" key="4">
    <source>
        <dbReference type="ARBA" id="ARBA00022475"/>
    </source>
</evidence>
<evidence type="ECO:0000256" key="6">
    <source>
        <dbReference type="ARBA" id="ARBA00023136"/>
    </source>
</evidence>
<dbReference type="Proteomes" id="UP000030745">
    <property type="component" value="Unassembled WGS sequence"/>
</dbReference>
<dbReference type="PANTHER" id="PTHR16631">
    <property type="entry name" value="GLUCAN 1,3-BETA-GLUCOSIDASE"/>
    <property type="match status" value="1"/>
</dbReference>
<keyword evidence="7" id="KW-0325">Glycoprotein</keyword>
<dbReference type="InterPro" id="IPR017853">
    <property type="entry name" value="GH"/>
</dbReference>
<evidence type="ECO:0000313" key="16">
    <source>
        <dbReference type="Proteomes" id="UP000030745"/>
    </source>
</evidence>
<evidence type="ECO:0000256" key="11">
    <source>
        <dbReference type="ARBA" id="ARBA00037649"/>
    </source>
</evidence>
<keyword evidence="6" id="KW-0472">Membrane</keyword>
<evidence type="ECO:0000256" key="12">
    <source>
        <dbReference type="ARBA" id="ARBA00042373"/>
    </source>
</evidence>
<evidence type="ECO:0000256" key="10">
    <source>
        <dbReference type="ARBA" id="ARBA00023326"/>
    </source>
</evidence>
<evidence type="ECO:0000256" key="7">
    <source>
        <dbReference type="ARBA" id="ARBA00023180"/>
    </source>
</evidence>
<dbReference type="OrthoDB" id="77201at2759"/>
<evidence type="ECO:0000313" key="15">
    <source>
        <dbReference type="EMBL" id="KDO33962.1"/>
    </source>
</evidence>
<sequence>MISGRLTAAPTTHNCFCSTMRTVALLFAVLFAATAVEALDQKLYGINYTPRKGPDYFSLKKRCKNATEIDFDMVQLRKITDRIRIYSMTDCNTADLVIPAVRRAGMSIWVGLWVGPNNTVYAEEKASLIKQLKNGNVNNQTLGLHVASEAIYRKDINVSTAIADMNEIRSIMNAADVYIPITITDIADTYIQYPQLVKAVDIISANSFPFWELAVAETAAQKMYNRMYPLMLSAQKYKKKILISETGWATNGTSNGASLATPSAAATWLNDFYFLAKDVQWDYYWYTSYDTPWRHLEGDNTTAEVENYFGLYFLNHTLKHVFTNMNFTRRVKLVTKMPLPKTNATATLAPIAGATTTVAATTVAPATTVADATTVPVTDVPVVTASVAANATGNTTEPHQKSKILSILEALVRGWMF</sequence>
<evidence type="ECO:0000256" key="5">
    <source>
        <dbReference type="ARBA" id="ARBA00022801"/>
    </source>
</evidence>